<gene>
    <name evidence="3" type="ORF">ODALV1_LOCUS2095</name>
</gene>
<dbReference type="Pfam" id="PF13621">
    <property type="entry name" value="Cupin_8"/>
    <property type="match status" value="1"/>
</dbReference>
<dbReference type="Gene3D" id="6.10.140.1470">
    <property type="match status" value="1"/>
</dbReference>
<organism evidence="3 4">
    <name type="scientific">Orchesella dallaii</name>
    <dbReference type="NCBI Taxonomy" id="48710"/>
    <lineage>
        <taxon>Eukaryota</taxon>
        <taxon>Metazoa</taxon>
        <taxon>Ecdysozoa</taxon>
        <taxon>Arthropoda</taxon>
        <taxon>Hexapoda</taxon>
        <taxon>Collembola</taxon>
        <taxon>Entomobryomorpha</taxon>
        <taxon>Entomobryoidea</taxon>
        <taxon>Orchesellidae</taxon>
        <taxon>Orchesellinae</taxon>
        <taxon>Orchesella</taxon>
    </lineage>
</organism>
<dbReference type="SMART" id="SM00558">
    <property type="entry name" value="JmjC"/>
    <property type="match status" value="1"/>
</dbReference>
<keyword evidence="4" id="KW-1185">Reference proteome</keyword>
<accession>A0ABP1PNU4</accession>
<name>A0ABP1PNU4_9HEXA</name>
<dbReference type="EMBL" id="CAXLJM020000007">
    <property type="protein sequence ID" value="CAL8072283.1"/>
    <property type="molecule type" value="Genomic_DNA"/>
</dbReference>
<reference evidence="3 4" key="1">
    <citation type="submission" date="2024-08" db="EMBL/GenBank/DDBJ databases">
        <authorList>
            <person name="Cucini C."/>
            <person name="Frati F."/>
        </authorList>
    </citation>
    <scope>NUCLEOTIDE SEQUENCE [LARGE SCALE GENOMIC DNA]</scope>
</reference>
<comment type="caution">
    <text evidence="3">The sequence shown here is derived from an EMBL/GenBank/DDBJ whole genome shotgun (WGS) entry which is preliminary data.</text>
</comment>
<dbReference type="InterPro" id="IPR041667">
    <property type="entry name" value="Cupin_8"/>
</dbReference>
<dbReference type="InterPro" id="IPR003347">
    <property type="entry name" value="JmjC_dom"/>
</dbReference>
<dbReference type="Proteomes" id="UP001642540">
    <property type="component" value="Unassembled WGS sequence"/>
</dbReference>
<evidence type="ECO:0000259" key="2">
    <source>
        <dbReference type="PROSITE" id="PS51184"/>
    </source>
</evidence>
<feature type="domain" description="JmjC" evidence="2">
    <location>
        <begin position="146"/>
        <end position="312"/>
    </location>
</feature>
<dbReference type="PANTHER" id="PTHR12461">
    <property type="entry name" value="HYPOXIA-INDUCIBLE FACTOR 1 ALPHA INHIBITOR-RELATED"/>
    <property type="match status" value="1"/>
</dbReference>
<protein>
    <recommendedName>
        <fullName evidence="2">JmjC domain-containing protein</fullName>
    </recommendedName>
</protein>
<feature type="compositionally biased region" description="Polar residues" evidence="1">
    <location>
        <begin position="1"/>
        <end position="12"/>
    </location>
</feature>
<dbReference type="Gene3D" id="2.60.120.650">
    <property type="entry name" value="Cupin"/>
    <property type="match status" value="1"/>
</dbReference>
<dbReference type="PROSITE" id="PS51184">
    <property type="entry name" value="JMJC"/>
    <property type="match status" value="1"/>
</dbReference>
<feature type="region of interest" description="Disordered" evidence="1">
    <location>
        <begin position="1"/>
        <end position="23"/>
    </location>
</feature>
<sequence>MSSGKENSSAISEQERETGETFRVSQEFELAGSSRKKLNAPVTLGIIDVRKTAKKDWESAINTAFHQTRKPVVIRGCDIGPCKEKWSPEYLISNCPPEKKVKVHKSKERQLDFRRKNFIYDTISFRHLIWLCSGIESEEVEEEKYQYFWYLRSIGEDPRGKDVSDISVHFPTLAADLKIPDVFPNESFFSSVFRITSPHLQLWTHYDTCDNILIQIRGRKRIVFYPPTEALNLYLDGDKSEIVDIDNPDFERYPKFRDVEHFEVILEEGDIVFIPALWFHNVTALDYSISVNVFWKNLGEQLYDKKDPYGNKDLIPAQLGYRTLDKIIGQLHTLPPQYQDFYLRRMVVRLEKRIDELDVTTKQESTDDNLDA</sequence>
<evidence type="ECO:0000256" key="1">
    <source>
        <dbReference type="SAM" id="MobiDB-lite"/>
    </source>
</evidence>
<evidence type="ECO:0000313" key="4">
    <source>
        <dbReference type="Proteomes" id="UP001642540"/>
    </source>
</evidence>
<evidence type="ECO:0000313" key="3">
    <source>
        <dbReference type="EMBL" id="CAL8072283.1"/>
    </source>
</evidence>
<dbReference type="PANTHER" id="PTHR12461:SF104">
    <property type="entry name" value="TRNA WYBUTOSINE-SYNTHESIZING PROTEIN 5"/>
    <property type="match status" value="1"/>
</dbReference>
<dbReference type="SUPFAM" id="SSF51197">
    <property type="entry name" value="Clavaminate synthase-like"/>
    <property type="match status" value="1"/>
</dbReference>
<proteinExistence type="predicted"/>